<dbReference type="EMBL" id="CAXIXY010000005">
    <property type="protein sequence ID" value="CAL2089770.1"/>
    <property type="molecule type" value="Genomic_DNA"/>
</dbReference>
<comment type="caution">
    <text evidence="1">The sequence shown here is derived from an EMBL/GenBank/DDBJ whole genome shotgun (WGS) entry which is preliminary data.</text>
</comment>
<protein>
    <submittedName>
        <fullName evidence="1">Uncharacterized protein</fullName>
    </submittedName>
</protein>
<evidence type="ECO:0000313" key="1">
    <source>
        <dbReference type="EMBL" id="CAL2089770.1"/>
    </source>
</evidence>
<dbReference type="Proteomes" id="UP001497416">
    <property type="component" value="Unassembled WGS sequence"/>
</dbReference>
<sequence>MGNVTSTIYSTTAKEPMTQLNFSTDFNGESAVVKVDFLKSGSVVTSQSYNLDNANRIAKINLEATDIKSEGTLTFAADGNAIAYSGVGIWGNVTSFRAENVAVAYR</sequence>
<keyword evidence="2" id="KW-1185">Reference proteome</keyword>
<organism evidence="1 2">
    <name type="scientific">Tenacibaculum platacis</name>
    <dbReference type="NCBI Taxonomy" id="3137852"/>
    <lineage>
        <taxon>Bacteria</taxon>
        <taxon>Pseudomonadati</taxon>
        <taxon>Bacteroidota</taxon>
        <taxon>Flavobacteriia</taxon>
        <taxon>Flavobacteriales</taxon>
        <taxon>Flavobacteriaceae</taxon>
        <taxon>Tenacibaculum</taxon>
    </lineage>
</organism>
<name>A0ABM9P3C1_9FLAO</name>
<accession>A0ABM9P3C1</accession>
<dbReference type="RefSeq" id="WP_348712801.1">
    <property type="nucleotide sequence ID" value="NZ_CAXIXY010000005.1"/>
</dbReference>
<evidence type="ECO:0000313" key="2">
    <source>
        <dbReference type="Proteomes" id="UP001497416"/>
    </source>
</evidence>
<reference evidence="1 2" key="1">
    <citation type="submission" date="2024-05" db="EMBL/GenBank/DDBJ databases">
        <authorList>
            <person name="Duchaud E."/>
        </authorList>
    </citation>
    <scope>NUCLEOTIDE SEQUENCE [LARGE SCALE GENOMIC DNA]</scope>
    <source>
        <strain evidence="1">Ena-SAMPLE-TAB-13-05-2024-13:56:06:370-140302</strain>
    </source>
</reference>
<gene>
    <name evidence="1" type="ORF">T190607A01A_30388</name>
</gene>
<proteinExistence type="predicted"/>